<dbReference type="EMBL" id="CP028941">
    <property type="protein sequence ID" value="QKM62649.1"/>
    <property type="molecule type" value="Genomic_DNA"/>
</dbReference>
<dbReference type="PANTHER" id="PTHR30629:SF2">
    <property type="entry name" value="PROPHAGE INTEGRASE INTS-RELATED"/>
    <property type="match status" value="1"/>
</dbReference>
<dbReference type="InterPro" id="IPR050808">
    <property type="entry name" value="Phage_Integrase"/>
</dbReference>
<evidence type="ECO:0000256" key="3">
    <source>
        <dbReference type="ARBA" id="ARBA00023125"/>
    </source>
</evidence>
<dbReference type="InterPro" id="IPR010998">
    <property type="entry name" value="Integrase_recombinase_N"/>
</dbReference>
<evidence type="ECO:0000256" key="2">
    <source>
        <dbReference type="ARBA" id="ARBA00022908"/>
    </source>
</evidence>
<dbReference type="GO" id="GO:0003677">
    <property type="term" value="F:DNA binding"/>
    <property type="evidence" value="ECO:0007669"/>
    <property type="project" value="UniProtKB-KW"/>
</dbReference>
<feature type="domain" description="Tyr recombinase" evidence="5">
    <location>
        <begin position="243"/>
        <end position="418"/>
    </location>
</feature>
<evidence type="ECO:0000256" key="4">
    <source>
        <dbReference type="ARBA" id="ARBA00023172"/>
    </source>
</evidence>
<gene>
    <name evidence="6" type="ORF">DCO16_06005</name>
</gene>
<sequence length="442" mass="50677">MDINSGEERSKGQKSTKFTARGILAINHPGWYADPESKGLYLRVFEGCDELARCWLYRFTSPVSGKRRAMGLGSLRICSLATARQKSLDLRRVIFEGVDPIEQRQAKQFKVKESHQHSITFKDAADRCIKTKQAEWSNSKHKDQWVSTINTYALPIIGKLKVDQITTAHIVKLLEQDIKKKDGTLEGSFWKVRTETATRVRQRIEVILDWCKAHKYITGDNPARYQGALCHLLPKASKIKKVVHHPALPFQRVGEFMKDLRAHSGYSASALELLTLTATRTSEVIEAQWDEFDLGKKVWTIPAERMKAGKEHRVPLNTRTMEILDQLKTIRVNSYLFPSFLHKERPLSNMALLTMMRKMPKYSMYVPHGFRSTFRDWAAETTEYSNETVELALAHSIQNKAEAAYRRQDQLDKRSLLMADWQNYIDAGINAFSQSAAHPQIP</sequence>
<accession>A0A6M9PPZ8</accession>
<dbReference type="Gene3D" id="3.30.160.390">
    <property type="entry name" value="Integrase, DNA-binding domain"/>
    <property type="match status" value="1"/>
</dbReference>
<dbReference type="Pfam" id="PF00589">
    <property type="entry name" value="Phage_integrase"/>
    <property type="match status" value="1"/>
</dbReference>
<dbReference type="RefSeq" id="WP_173942811.1">
    <property type="nucleotide sequence ID" value="NZ_CBCSCD010000001.1"/>
</dbReference>
<dbReference type="InterPro" id="IPR013762">
    <property type="entry name" value="Integrase-like_cat_sf"/>
</dbReference>
<dbReference type="Gene3D" id="1.10.150.130">
    <property type="match status" value="1"/>
</dbReference>
<dbReference type="AlphaFoldDB" id="A0A6M9PPZ8"/>
<keyword evidence="4" id="KW-0233">DNA recombination</keyword>
<organism evidence="6 7">
    <name type="scientific">Polynucleobacter antarcticus</name>
    <dbReference type="NCBI Taxonomy" id="1743162"/>
    <lineage>
        <taxon>Bacteria</taxon>
        <taxon>Pseudomonadati</taxon>
        <taxon>Pseudomonadota</taxon>
        <taxon>Betaproteobacteria</taxon>
        <taxon>Burkholderiales</taxon>
        <taxon>Burkholderiaceae</taxon>
        <taxon>Polynucleobacter</taxon>
    </lineage>
</organism>
<dbReference type="SUPFAM" id="SSF56349">
    <property type="entry name" value="DNA breaking-rejoining enzymes"/>
    <property type="match status" value="1"/>
</dbReference>
<dbReference type="Pfam" id="PF22022">
    <property type="entry name" value="Phage_int_M"/>
    <property type="match status" value="1"/>
</dbReference>
<comment type="similarity">
    <text evidence="1">Belongs to the 'phage' integrase family.</text>
</comment>
<dbReference type="Proteomes" id="UP000500806">
    <property type="component" value="Chromosome"/>
</dbReference>
<dbReference type="Gene3D" id="1.10.443.10">
    <property type="entry name" value="Intergrase catalytic core"/>
    <property type="match status" value="1"/>
</dbReference>
<dbReference type="InterPro" id="IPR011010">
    <property type="entry name" value="DNA_brk_join_enz"/>
</dbReference>
<keyword evidence="7" id="KW-1185">Reference proteome</keyword>
<name>A0A6M9PPZ8_9BURK</name>
<protein>
    <submittedName>
        <fullName evidence="6">Integrase</fullName>
    </submittedName>
</protein>
<evidence type="ECO:0000313" key="7">
    <source>
        <dbReference type="Proteomes" id="UP000500806"/>
    </source>
</evidence>
<evidence type="ECO:0000259" key="5">
    <source>
        <dbReference type="PROSITE" id="PS51898"/>
    </source>
</evidence>
<keyword evidence="3" id="KW-0238">DNA-binding</keyword>
<dbReference type="InterPro" id="IPR053876">
    <property type="entry name" value="Phage_int_M"/>
</dbReference>
<dbReference type="InterPro" id="IPR002104">
    <property type="entry name" value="Integrase_catalytic"/>
</dbReference>
<reference evidence="6 7" key="1">
    <citation type="submission" date="2018-04" db="EMBL/GenBank/DDBJ databases">
        <title>Polynucleobacter sp. LimPoW16 genome.</title>
        <authorList>
            <person name="Hahn M.W."/>
        </authorList>
    </citation>
    <scope>NUCLEOTIDE SEQUENCE [LARGE SCALE GENOMIC DNA]</scope>
    <source>
        <strain evidence="6 7">LimPoW16</strain>
    </source>
</reference>
<evidence type="ECO:0000313" key="6">
    <source>
        <dbReference type="EMBL" id="QKM62649.1"/>
    </source>
</evidence>
<dbReference type="GO" id="GO:0015074">
    <property type="term" value="P:DNA integration"/>
    <property type="evidence" value="ECO:0007669"/>
    <property type="project" value="UniProtKB-KW"/>
</dbReference>
<dbReference type="InterPro" id="IPR025166">
    <property type="entry name" value="Integrase_DNA_bind_dom"/>
</dbReference>
<evidence type="ECO:0000256" key="1">
    <source>
        <dbReference type="ARBA" id="ARBA00008857"/>
    </source>
</evidence>
<dbReference type="KEGG" id="pani:DCO16_06005"/>
<dbReference type="PROSITE" id="PS51898">
    <property type="entry name" value="TYR_RECOMBINASE"/>
    <property type="match status" value="1"/>
</dbReference>
<proteinExistence type="inferred from homology"/>
<dbReference type="CDD" id="cd00801">
    <property type="entry name" value="INT_P4_C"/>
    <property type="match status" value="1"/>
</dbReference>
<dbReference type="PANTHER" id="PTHR30629">
    <property type="entry name" value="PROPHAGE INTEGRASE"/>
    <property type="match status" value="1"/>
</dbReference>
<dbReference type="GO" id="GO:0006310">
    <property type="term" value="P:DNA recombination"/>
    <property type="evidence" value="ECO:0007669"/>
    <property type="project" value="UniProtKB-KW"/>
</dbReference>
<dbReference type="Pfam" id="PF13356">
    <property type="entry name" value="Arm-DNA-bind_3"/>
    <property type="match status" value="1"/>
</dbReference>
<dbReference type="InterPro" id="IPR038488">
    <property type="entry name" value="Integrase_DNA-bd_sf"/>
</dbReference>
<keyword evidence="2" id="KW-0229">DNA integration</keyword>